<feature type="domain" description="SPOR" evidence="1">
    <location>
        <begin position="117"/>
        <end position="194"/>
    </location>
</feature>
<evidence type="ECO:0000313" key="3">
    <source>
        <dbReference type="Proteomes" id="UP000587991"/>
    </source>
</evidence>
<name>A0A847S8M2_9NEIS</name>
<reference evidence="2 3" key="1">
    <citation type="submission" date="2020-04" db="EMBL/GenBank/DDBJ databases">
        <title>Draft genome of Leeia sp. IMCC25680.</title>
        <authorList>
            <person name="Song J."/>
            <person name="Cho J.-C."/>
        </authorList>
    </citation>
    <scope>NUCLEOTIDE SEQUENCE [LARGE SCALE GENOMIC DNA]</scope>
    <source>
        <strain evidence="2 3">IMCC25680</strain>
    </source>
</reference>
<comment type="caution">
    <text evidence="2">The sequence shown here is derived from an EMBL/GenBank/DDBJ whole genome shotgun (WGS) entry which is preliminary data.</text>
</comment>
<gene>
    <name evidence="2" type="ORF">HF682_14250</name>
</gene>
<sequence>MKKLLLLLLLANAGFYAWSRWGYQAEQPEPPHAELAASRVTLLKPEEIPASQAEPASVPSPVSELPASEVAVAEPPASTAVPQQVCMQWTQLDDAGWRSLRPRLQAARLQPVSARSEPFAEKYWVYIPPLGDKTLVEKKVEQLRSLGVTDLSVIEDKGRWDSAISLGIFSSKEAADHHLETLKNQGVKSAQVRPRDPVIKRWTLLFTKLDEAGRDSLKALSAEWPGSRLQVQPCP</sequence>
<evidence type="ECO:0000259" key="1">
    <source>
        <dbReference type="PROSITE" id="PS51724"/>
    </source>
</evidence>
<dbReference type="RefSeq" id="WP_168877986.1">
    <property type="nucleotide sequence ID" value="NZ_JABAIM010000003.1"/>
</dbReference>
<accession>A0A847S8M2</accession>
<dbReference type="GO" id="GO:0042834">
    <property type="term" value="F:peptidoglycan binding"/>
    <property type="evidence" value="ECO:0007669"/>
    <property type="project" value="InterPro"/>
</dbReference>
<dbReference type="Proteomes" id="UP000587991">
    <property type="component" value="Unassembled WGS sequence"/>
</dbReference>
<dbReference type="EMBL" id="JABAIM010000003">
    <property type="protein sequence ID" value="NLR76324.1"/>
    <property type="molecule type" value="Genomic_DNA"/>
</dbReference>
<dbReference type="PROSITE" id="PS51724">
    <property type="entry name" value="SPOR"/>
    <property type="match status" value="1"/>
</dbReference>
<dbReference type="AlphaFoldDB" id="A0A847S8M2"/>
<organism evidence="2 3">
    <name type="scientific">Leeia aquatica</name>
    <dbReference type="NCBI Taxonomy" id="2725557"/>
    <lineage>
        <taxon>Bacteria</taxon>
        <taxon>Pseudomonadati</taxon>
        <taxon>Pseudomonadota</taxon>
        <taxon>Betaproteobacteria</taxon>
        <taxon>Neisseriales</taxon>
        <taxon>Leeiaceae</taxon>
        <taxon>Leeia</taxon>
    </lineage>
</organism>
<evidence type="ECO:0000313" key="2">
    <source>
        <dbReference type="EMBL" id="NLR76324.1"/>
    </source>
</evidence>
<proteinExistence type="predicted"/>
<dbReference type="Pfam" id="PF05036">
    <property type="entry name" value="SPOR"/>
    <property type="match status" value="1"/>
</dbReference>
<dbReference type="InterPro" id="IPR007730">
    <property type="entry name" value="SPOR-like_dom"/>
</dbReference>
<protein>
    <submittedName>
        <fullName evidence="2">SPOR domain-containing protein</fullName>
    </submittedName>
</protein>
<keyword evidence="3" id="KW-1185">Reference proteome</keyword>